<sequence length="144" mass="15900">MKKIFTVFILVLMVGCEKRHSVQKTVRTNPSRPTSPVVIKQTETEFEQLIKTYKPETAKVLEDLLNGADGNPNTSISVENKSVCNMVLTVSGPNFFKKIPIPAGKIGSTMVPKNQKYNLSGMVCNALYQKTKLVSSSYSITISN</sequence>
<dbReference type="OrthoDB" id="1272029at2"/>
<evidence type="ECO:0000313" key="3">
    <source>
        <dbReference type="EMBL" id="SIS96203.1"/>
    </source>
</evidence>
<dbReference type="AlphaFoldDB" id="A0A1N7NCS8"/>
<dbReference type="Proteomes" id="UP000186246">
    <property type="component" value="Unassembled WGS sequence"/>
</dbReference>
<dbReference type="EMBL" id="FTOJ01000007">
    <property type="protein sequence ID" value="SIS96203.1"/>
    <property type="molecule type" value="Genomic_DNA"/>
</dbReference>
<reference evidence="2 5" key="1">
    <citation type="submission" date="2016-11" db="EMBL/GenBank/DDBJ databases">
        <title>Whole genomes of Flavobacteriaceae.</title>
        <authorList>
            <person name="Stine C."/>
            <person name="Li C."/>
            <person name="Tadesse D."/>
        </authorList>
    </citation>
    <scope>NUCLEOTIDE SEQUENCE [LARGE SCALE GENOMIC DNA]</scope>
    <source>
        <strain evidence="2 5">DSM 21068</strain>
    </source>
</reference>
<accession>A0A1N7NCS8</accession>
<organism evidence="3 4">
    <name type="scientific">Chryseobacterium piscicola</name>
    <dbReference type="NCBI Taxonomy" id="551459"/>
    <lineage>
        <taxon>Bacteria</taxon>
        <taxon>Pseudomonadati</taxon>
        <taxon>Bacteroidota</taxon>
        <taxon>Flavobacteriia</taxon>
        <taxon>Flavobacteriales</taxon>
        <taxon>Weeksellaceae</taxon>
        <taxon>Chryseobacterium group</taxon>
        <taxon>Chryseobacterium</taxon>
    </lineage>
</organism>
<reference evidence="4" key="2">
    <citation type="submission" date="2017-01" db="EMBL/GenBank/DDBJ databases">
        <authorList>
            <person name="Varghese N."/>
            <person name="Submissions S."/>
        </authorList>
    </citation>
    <scope>NUCLEOTIDE SEQUENCE [LARGE SCALE GENOMIC DNA]</scope>
    <source>
        <strain evidence="4">DSM 21068</strain>
    </source>
</reference>
<feature type="domain" description="DUF6759" evidence="1">
    <location>
        <begin position="54"/>
        <end position="143"/>
    </location>
</feature>
<dbReference type="EMBL" id="MUGO01000016">
    <property type="protein sequence ID" value="PQA92174.1"/>
    <property type="molecule type" value="Genomic_DNA"/>
</dbReference>
<evidence type="ECO:0000313" key="4">
    <source>
        <dbReference type="Proteomes" id="UP000186246"/>
    </source>
</evidence>
<gene>
    <name evidence="2" type="ORF">B0A70_11155</name>
    <name evidence="3" type="ORF">SAMN05421796_107154</name>
</gene>
<proteinExistence type="predicted"/>
<dbReference type="Proteomes" id="UP000238314">
    <property type="component" value="Unassembled WGS sequence"/>
</dbReference>
<evidence type="ECO:0000313" key="5">
    <source>
        <dbReference type="Proteomes" id="UP000238314"/>
    </source>
</evidence>
<dbReference type="Pfam" id="PF20545">
    <property type="entry name" value="DUF6759"/>
    <property type="match status" value="1"/>
</dbReference>
<dbReference type="PROSITE" id="PS51257">
    <property type="entry name" value="PROKAR_LIPOPROTEIN"/>
    <property type="match status" value="1"/>
</dbReference>
<evidence type="ECO:0000259" key="1">
    <source>
        <dbReference type="Pfam" id="PF20545"/>
    </source>
</evidence>
<keyword evidence="5" id="KW-1185">Reference proteome</keyword>
<protein>
    <submittedName>
        <fullName evidence="2">Competence protein ComL</fullName>
    </submittedName>
</protein>
<reference evidence="3" key="3">
    <citation type="submission" date="2017-01" db="EMBL/GenBank/DDBJ databases">
        <authorList>
            <person name="Mah S.A."/>
            <person name="Swanson W.J."/>
            <person name="Moy G.W."/>
            <person name="Vacquier V.D."/>
        </authorList>
    </citation>
    <scope>NUCLEOTIDE SEQUENCE [LARGE SCALE GENOMIC DNA]</scope>
    <source>
        <strain evidence="3">DSM 21068</strain>
    </source>
</reference>
<name>A0A1N7NCS8_9FLAO</name>
<dbReference type="InterPro" id="IPR046647">
    <property type="entry name" value="DUF6759"/>
</dbReference>
<evidence type="ECO:0000313" key="2">
    <source>
        <dbReference type="EMBL" id="PQA92174.1"/>
    </source>
</evidence>
<dbReference type="RefSeq" id="WP_076452199.1">
    <property type="nucleotide sequence ID" value="NZ_FTOJ01000007.1"/>
</dbReference>
<dbReference type="STRING" id="551459.SAMN05421796_107154"/>